<sequence length="255" mass="27679">MWSLPLLAATLPLLVGASPTSRQEKSPIFFLAGDSTTKGDGGWGSGFLPTLKSPAWGLNFAVQGTTTRSFVRGGYWANVTDHTAKYAAKHDIYVTISFGHNDQKSGSGVNTTQYKANLIELGTTIKELGGRPLYVTSLSRRVFPADQPHNTTDSLHDQRLLAIEAAQETDSTFIDLNAASLEYLNQIGAADAQKFNWGENGTTGADRTHLNPLGSIVFGRMVADLVEKALPGLQPWINENKTLSYDIWHGIFPAQ</sequence>
<feature type="domain" description="SGNH hydrolase-type esterase" evidence="2">
    <location>
        <begin position="33"/>
        <end position="214"/>
    </location>
</feature>
<evidence type="ECO:0000313" key="3">
    <source>
        <dbReference type="EMBL" id="KAK7403702.1"/>
    </source>
</evidence>
<protein>
    <recommendedName>
        <fullName evidence="2">SGNH hydrolase-type esterase domain-containing protein</fullName>
    </recommendedName>
</protein>
<dbReference type="Pfam" id="PF13472">
    <property type="entry name" value="Lipase_GDSL_2"/>
    <property type="match status" value="1"/>
</dbReference>
<dbReference type="InterPro" id="IPR037459">
    <property type="entry name" value="RhgT-like"/>
</dbReference>
<evidence type="ECO:0000259" key="2">
    <source>
        <dbReference type="Pfam" id="PF13472"/>
    </source>
</evidence>
<dbReference type="Proteomes" id="UP001498476">
    <property type="component" value="Unassembled WGS sequence"/>
</dbReference>
<proteinExistence type="predicted"/>
<feature type="chain" id="PRO_5045908534" description="SGNH hydrolase-type esterase domain-containing protein" evidence="1">
    <location>
        <begin position="18"/>
        <end position="255"/>
    </location>
</feature>
<evidence type="ECO:0000313" key="4">
    <source>
        <dbReference type="Proteomes" id="UP001498476"/>
    </source>
</evidence>
<dbReference type="EMBL" id="JAZAVJ010000233">
    <property type="protein sequence ID" value="KAK7403702.1"/>
    <property type="molecule type" value="Genomic_DNA"/>
</dbReference>
<dbReference type="PANTHER" id="PTHR43695:SF2">
    <property type="entry name" value="PUTATIVE (AFU_ORTHOLOGUE AFUA_2G17250)-RELATED"/>
    <property type="match status" value="1"/>
</dbReference>
<organism evidence="3 4">
    <name type="scientific">Neonectria punicea</name>
    <dbReference type="NCBI Taxonomy" id="979145"/>
    <lineage>
        <taxon>Eukaryota</taxon>
        <taxon>Fungi</taxon>
        <taxon>Dikarya</taxon>
        <taxon>Ascomycota</taxon>
        <taxon>Pezizomycotina</taxon>
        <taxon>Sordariomycetes</taxon>
        <taxon>Hypocreomycetidae</taxon>
        <taxon>Hypocreales</taxon>
        <taxon>Nectriaceae</taxon>
        <taxon>Neonectria</taxon>
    </lineage>
</organism>
<gene>
    <name evidence="3" type="ORF">QQX98_010505</name>
</gene>
<dbReference type="SUPFAM" id="SSF52266">
    <property type="entry name" value="SGNH hydrolase"/>
    <property type="match status" value="1"/>
</dbReference>
<evidence type="ECO:0000256" key="1">
    <source>
        <dbReference type="SAM" id="SignalP"/>
    </source>
</evidence>
<keyword evidence="1" id="KW-0732">Signal</keyword>
<dbReference type="Gene3D" id="3.40.50.1110">
    <property type="entry name" value="SGNH hydrolase"/>
    <property type="match status" value="1"/>
</dbReference>
<name>A0ABR1GPA3_9HYPO</name>
<keyword evidence="4" id="KW-1185">Reference proteome</keyword>
<comment type="caution">
    <text evidence="3">The sequence shown here is derived from an EMBL/GenBank/DDBJ whole genome shotgun (WGS) entry which is preliminary data.</text>
</comment>
<accession>A0ABR1GPA3</accession>
<reference evidence="3 4" key="1">
    <citation type="journal article" date="2025" name="Microbiol. Resour. Announc.">
        <title>Draft genome sequences for Neonectria magnoliae and Neonectria punicea, canker pathogens of Liriodendron tulipifera and Acer saccharum in West Virginia.</title>
        <authorList>
            <person name="Petronek H.M."/>
            <person name="Kasson M.T."/>
            <person name="Metheny A.M."/>
            <person name="Stauder C.M."/>
            <person name="Lovett B."/>
            <person name="Lynch S.C."/>
            <person name="Garnas J.R."/>
            <person name="Kasson L.R."/>
            <person name="Stajich J.E."/>
        </authorList>
    </citation>
    <scope>NUCLEOTIDE SEQUENCE [LARGE SCALE GENOMIC DNA]</scope>
    <source>
        <strain evidence="3 4">NRRL 64653</strain>
    </source>
</reference>
<feature type="signal peptide" evidence="1">
    <location>
        <begin position="1"/>
        <end position="17"/>
    </location>
</feature>
<dbReference type="InterPro" id="IPR036514">
    <property type="entry name" value="SGNH_hydro_sf"/>
</dbReference>
<dbReference type="PANTHER" id="PTHR43695">
    <property type="entry name" value="PUTATIVE (AFU_ORTHOLOGUE AFUA_2G17250)-RELATED"/>
    <property type="match status" value="1"/>
</dbReference>
<dbReference type="InterPro" id="IPR013830">
    <property type="entry name" value="SGNH_hydro"/>
</dbReference>